<evidence type="ECO:0000256" key="1">
    <source>
        <dbReference type="ARBA" id="ARBA00012513"/>
    </source>
</evidence>
<dbReference type="CDD" id="cd13994">
    <property type="entry name" value="STKc_HAL4_like"/>
    <property type="match status" value="1"/>
</dbReference>
<dbReference type="EMBL" id="LT598486">
    <property type="protein sequence ID" value="SCW03253.1"/>
    <property type="molecule type" value="Genomic_DNA"/>
</dbReference>
<keyword evidence="2" id="KW-0723">Serine/threonine-protein kinase</keyword>
<evidence type="ECO:0000256" key="8">
    <source>
        <dbReference type="ARBA" id="ARBA00048679"/>
    </source>
</evidence>
<evidence type="ECO:0000313" key="13">
    <source>
        <dbReference type="EMBL" id="SCW03253.1"/>
    </source>
</evidence>
<feature type="region of interest" description="Disordered" evidence="11">
    <location>
        <begin position="48"/>
        <end position="87"/>
    </location>
</feature>
<feature type="compositionally biased region" description="Low complexity" evidence="11">
    <location>
        <begin position="66"/>
        <end position="82"/>
    </location>
</feature>
<keyword evidence="4 9" id="KW-0547">Nucleotide-binding</keyword>
<evidence type="ECO:0000256" key="3">
    <source>
        <dbReference type="ARBA" id="ARBA00022679"/>
    </source>
</evidence>
<dbReference type="PROSITE" id="PS00107">
    <property type="entry name" value="PROTEIN_KINASE_ATP"/>
    <property type="match status" value="1"/>
</dbReference>
<dbReference type="Pfam" id="PF00069">
    <property type="entry name" value="Pkinase"/>
    <property type="match status" value="1"/>
</dbReference>
<dbReference type="InterPro" id="IPR000719">
    <property type="entry name" value="Prot_kinase_dom"/>
</dbReference>
<dbReference type="PANTHER" id="PTHR24343:SF515">
    <property type="entry name" value="SERINE_THREONINE-PROTEIN KINASE RTK1-RELATED"/>
    <property type="match status" value="1"/>
</dbReference>
<name>A0A1G4MHD5_LACFM</name>
<evidence type="ECO:0000256" key="5">
    <source>
        <dbReference type="ARBA" id="ARBA00022777"/>
    </source>
</evidence>
<feature type="binding site" evidence="9">
    <location>
        <position position="253"/>
    </location>
    <ligand>
        <name>ATP</name>
        <dbReference type="ChEBI" id="CHEBI:30616"/>
    </ligand>
</feature>
<accession>A0A1G4MHD5</accession>
<evidence type="ECO:0000256" key="11">
    <source>
        <dbReference type="SAM" id="MobiDB-lite"/>
    </source>
</evidence>
<keyword evidence="10" id="KW-0175">Coiled coil</keyword>
<evidence type="ECO:0000256" key="2">
    <source>
        <dbReference type="ARBA" id="ARBA00022527"/>
    </source>
</evidence>
<dbReference type="InterPro" id="IPR008271">
    <property type="entry name" value="Ser/Thr_kinase_AS"/>
</dbReference>
<keyword evidence="6 9" id="KW-0067">ATP-binding</keyword>
<dbReference type="AlphaFoldDB" id="A0A1G4MHD5"/>
<evidence type="ECO:0000256" key="4">
    <source>
        <dbReference type="ARBA" id="ARBA00022741"/>
    </source>
</evidence>
<dbReference type="OMA" id="EIACYFK"/>
<dbReference type="EC" id="2.7.11.1" evidence="1"/>
<keyword evidence="14" id="KW-1185">Reference proteome</keyword>
<dbReference type="PROSITE" id="PS00108">
    <property type="entry name" value="PROTEIN_KINASE_ST"/>
    <property type="match status" value="1"/>
</dbReference>
<dbReference type="GO" id="GO:0005524">
    <property type="term" value="F:ATP binding"/>
    <property type="evidence" value="ECO:0007669"/>
    <property type="project" value="UniProtKB-UniRule"/>
</dbReference>
<feature type="compositionally biased region" description="Polar residues" evidence="11">
    <location>
        <begin position="1"/>
        <end position="10"/>
    </location>
</feature>
<feature type="domain" description="Protein kinase" evidence="12">
    <location>
        <begin position="225"/>
        <end position="492"/>
    </location>
</feature>
<organism evidence="13 14">
    <name type="scientific">Lachancea fermentati</name>
    <name type="common">Zygosaccharomyces fermentati</name>
    <dbReference type="NCBI Taxonomy" id="4955"/>
    <lineage>
        <taxon>Eukaryota</taxon>
        <taxon>Fungi</taxon>
        <taxon>Dikarya</taxon>
        <taxon>Ascomycota</taxon>
        <taxon>Saccharomycotina</taxon>
        <taxon>Saccharomycetes</taxon>
        <taxon>Saccharomycetales</taxon>
        <taxon>Saccharomycetaceae</taxon>
        <taxon>Lachancea</taxon>
    </lineage>
</organism>
<feature type="coiled-coil region" evidence="10">
    <location>
        <begin position="529"/>
        <end position="577"/>
    </location>
</feature>
<dbReference type="GO" id="GO:0004674">
    <property type="term" value="F:protein serine/threonine kinase activity"/>
    <property type="evidence" value="ECO:0007669"/>
    <property type="project" value="UniProtKB-KW"/>
</dbReference>
<dbReference type="SUPFAM" id="SSF56112">
    <property type="entry name" value="Protein kinase-like (PK-like)"/>
    <property type="match status" value="1"/>
</dbReference>
<keyword evidence="5" id="KW-0418">Kinase</keyword>
<feature type="compositionally biased region" description="Low complexity" evidence="11">
    <location>
        <begin position="16"/>
        <end position="26"/>
    </location>
</feature>
<dbReference type="Gene3D" id="1.10.510.10">
    <property type="entry name" value="Transferase(Phosphotransferase) domain 1"/>
    <property type="match status" value="1"/>
</dbReference>
<dbReference type="STRING" id="4955.A0A1G4MHD5"/>
<comment type="catalytic activity">
    <reaction evidence="7">
        <text>L-threonyl-[protein] + ATP = O-phospho-L-threonyl-[protein] + ADP + H(+)</text>
        <dbReference type="Rhea" id="RHEA:46608"/>
        <dbReference type="Rhea" id="RHEA-COMP:11060"/>
        <dbReference type="Rhea" id="RHEA-COMP:11605"/>
        <dbReference type="ChEBI" id="CHEBI:15378"/>
        <dbReference type="ChEBI" id="CHEBI:30013"/>
        <dbReference type="ChEBI" id="CHEBI:30616"/>
        <dbReference type="ChEBI" id="CHEBI:61977"/>
        <dbReference type="ChEBI" id="CHEBI:456216"/>
        <dbReference type="EC" id="2.7.11.1"/>
    </reaction>
</comment>
<dbReference type="Proteomes" id="UP000190831">
    <property type="component" value="Chromosome G"/>
</dbReference>
<evidence type="ECO:0000256" key="7">
    <source>
        <dbReference type="ARBA" id="ARBA00047899"/>
    </source>
</evidence>
<dbReference type="SMART" id="SM00220">
    <property type="entry name" value="S_TKc"/>
    <property type="match status" value="1"/>
</dbReference>
<dbReference type="InterPro" id="IPR011009">
    <property type="entry name" value="Kinase-like_dom_sf"/>
</dbReference>
<protein>
    <recommendedName>
        <fullName evidence="1">non-specific serine/threonine protein kinase</fullName>
        <ecNumber evidence="1">2.7.11.1</ecNumber>
    </recommendedName>
</protein>
<evidence type="ECO:0000256" key="9">
    <source>
        <dbReference type="PROSITE-ProRule" id="PRU10141"/>
    </source>
</evidence>
<dbReference type="OrthoDB" id="6513151at2759"/>
<dbReference type="GO" id="GO:0005829">
    <property type="term" value="C:cytosol"/>
    <property type="evidence" value="ECO:0007669"/>
    <property type="project" value="TreeGrafter"/>
</dbReference>
<dbReference type="PANTHER" id="PTHR24343">
    <property type="entry name" value="SERINE/THREONINE KINASE"/>
    <property type="match status" value="1"/>
</dbReference>
<evidence type="ECO:0000256" key="10">
    <source>
        <dbReference type="SAM" id="Coils"/>
    </source>
</evidence>
<dbReference type="PROSITE" id="PS50011">
    <property type="entry name" value="PROTEIN_KINASE_DOM"/>
    <property type="match status" value="1"/>
</dbReference>
<feature type="region of interest" description="Disordered" evidence="11">
    <location>
        <begin position="1"/>
        <end position="26"/>
    </location>
</feature>
<evidence type="ECO:0000313" key="14">
    <source>
        <dbReference type="Proteomes" id="UP000190831"/>
    </source>
</evidence>
<keyword evidence="3" id="KW-0808">Transferase</keyword>
<gene>
    <name evidence="13" type="ORF">LAFE_0G06370G</name>
</gene>
<dbReference type="InterPro" id="IPR017441">
    <property type="entry name" value="Protein_kinase_ATP_BS"/>
</dbReference>
<evidence type="ECO:0000256" key="6">
    <source>
        <dbReference type="ARBA" id="ARBA00022840"/>
    </source>
</evidence>
<feature type="region of interest" description="Disordered" evidence="11">
    <location>
        <begin position="603"/>
        <end position="625"/>
    </location>
</feature>
<comment type="catalytic activity">
    <reaction evidence="8">
        <text>L-seryl-[protein] + ATP = O-phospho-L-seryl-[protein] + ADP + H(+)</text>
        <dbReference type="Rhea" id="RHEA:17989"/>
        <dbReference type="Rhea" id="RHEA-COMP:9863"/>
        <dbReference type="Rhea" id="RHEA-COMP:11604"/>
        <dbReference type="ChEBI" id="CHEBI:15378"/>
        <dbReference type="ChEBI" id="CHEBI:29999"/>
        <dbReference type="ChEBI" id="CHEBI:30616"/>
        <dbReference type="ChEBI" id="CHEBI:83421"/>
        <dbReference type="ChEBI" id="CHEBI:456216"/>
        <dbReference type="EC" id="2.7.11.1"/>
    </reaction>
</comment>
<reference evidence="13 14" key="1">
    <citation type="submission" date="2016-03" db="EMBL/GenBank/DDBJ databases">
        <authorList>
            <person name="Devillers H."/>
        </authorList>
    </citation>
    <scope>NUCLEOTIDE SEQUENCE [LARGE SCALE GENOMIC DNA]</scope>
    <source>
        <strain evidence="13">CBS 6772</strain>
    </source>
</reference>
<proteinExistence type="predicted"/>
<evidence type="ECO:0000259" key="12">
    <source>
        <dbReference type="PROSITE" id="PS50011"/>
    </source>
</evidence>
<sequence length="625" mass="70835">MPQESLFSSHSHNDVSSVKSTGSTSSLTSHFFGKKKHGLGFAKLFRGNSHSSTGESGKDFLGNLLSPRQSNSSSKSQDSNPRAVSCVPMMDHPHLSQPHAHHLHNPHNYNHNENAKIATHSKSESPHSIHVLKTVPSPKSHMHPVQLLQKEIEEQQMRLAPPKLAHDKSKKKSLQLKRFFKKLHGEETPAGQHDSSSVAVVSDLHTNPKTIYETDDARELIEKYGIPGKLIGEGASGSVSVVERIDGKMFAVKRFRARGPRESQIEYSKKVTAEFCIGSTLHHQNIIETLDMLQEGSNFLVVMEYCPYDFFTLVMSDLMTRHEIACYFKQICNGVNYLHEMGLAHRDLKLDNCVVTSQGILKLIDFGSAVVFQYPYEKEIVKAKGIVGSDPYLAPELLTSTTYDPRPVDVWSIAIMFYCMSLRRFPWKAPRDKFQSFRLFCEEPEHDKDLQKGPYRLLKLLPRHSRSLVGQMLELDPKKRILMCDVVTNSWFEHIECCELDERGTLKHIPDTHKHHLITEDELNELNTKREEEAKIAKLRNEEEDHMDHTNVAEALKSNEEKHIQEESAKAALLRQEESLNNLKTLPPSKEDQSRTATTDISYTEGLNSFHGEVDSTGDAEKHAI</sequence>